<dbReference type="InterPro" id="IPR043144">
    <property type="entry name" value="Mal/L-sulf/L-lact_DH-like_ah"/>
</dbReference>
<dbReference type="EMBL" id="NMUQ01000001">
    <property type="protein sequence ID" value="OXM17508.1"/>
    <property type="molecule type" value="Genomic_DNA"/>
</dbReference>
<name>A0A229P5U5_9BACL</name>
<comment type="similarity">
    <text evidence="1">Belongs to the LDH2/MDH2 oxidoreductase family.</text>
</comment>
<reference evidence="4 5" key="1">
    <citation type="submission" date="2017-07" db="EMBL/GenBank/DDBJ databases">
        <title>Paenibacillus herberti R33 genome sequencing and assembly.</title>
        <authorList>
            <person name="Su W."/>
        </authorList>
    </citation>
    <scope>NUCLEOTIDE SEQUENCE [LARGE SCALE GENOMIC DNA]</scope>
    <source>
        <strain evidence="4 5">R33</strain>
    </source>
</reference>
<gene>
    <name evidence="4" type="ORF">CGZ75_06310</name>
</gene>
<keyword evidence="5" id="KW-1185">Reference proteome</keyword>
<sequence>MGLGMAEGDALIAADSLVRADLEGNESHGISRLPIYVKRMKEGRISAVANINFEQLGSILRVDGNNGLGQVVAYRAIEQAIPLARESGMIGIFVRNSNHFGTAAYFCQQVCKQGMALIAMTNSPPGIAPWGGKKAFLGTNPLAFGFPSRSGPPVIIDMSSSVVARGKIILANKTGESIPQGWAMDENGVETVNPAAALRGAVLPLGGAKGYALALAIEMMCGVLSGAAYGPHVNNLYRDEDPPANVGHSFILMDIAKWMDMDDYFDLSDQLLREMKESPKASGTDEIFYPGERRSKEHTKRSGAGLTVPLEVVGELKRLGEEAGIAFLEGVRS</sequence>
<evidence type="ECO:0000256" key="2">
    <source>
        <dbReference type="ARBA" id="ARBA00023002"/>
    </source>
</evidence>
<accession>A0A229P5U5</accession>
<proteinExistence type="inferred from homology"/>
<dbReference type="InterPro" id="IPR036111">
    <property type="entry name" value="Mal/L-sulfo/L-lacto_DH-like_sf"/>
</dbReference>
<evidence type="ECO:0000313" key="5">
    <source>
        <dbReference type="Proteomes" id="UP000215145"/>
    </source>
</evidence>
<comment type="caution">
    <text evidence="4">The sequence shown here is derived from an EMBL/GenBank/DDBJ whole genome shotgun (WGS) entry which is preliminary data.</text>
</comment>
<dbReference type="OrthoDB" id="9769447at2"/>
<dbReference type="Gene3D" id="3.30.1370.60">
    <property type="entry name" value="Hypothetical oxidoreductase yiak, domain 2"/>
    <property type="match status" value="1"/>
</dbReference>
<dbReference type="AlphaFoldDB" id="A0A229P5U5"/>
<evidence type="ECO:0000256" key="1">
    <source>
        <dbReference type="ARBA" id="ARBA00006056"/>
    </source>
</evidence>
<dbReference type="PANTHER" id="PTHR11091">
    <property type="entry name" value="OXIDOREDUCTASE-RELATED"/>
    <property type="match status" value="1"/>
</dbReference>
<evidence type="ECO:0000256" key="3">
    <source>
        <dbReference type="SAM" id="MobiDB-lite"/>
    </source>
</evidence>
<dbReference type="Proteomes" id="UP000215145">
    <property type="component" value="Unassembled WGS sequence"/>
</dbReference>
<dbReference type="Pfam" id="PF02615">
    <property type="entry name" value="Ldh_2"/>
    <property type="match status" value="1"/>
</dbReference>
<dbReference type="Gene3D" id="1.10.1530.10">
    <property type="match status" value="1"/>
</dbReference>
<dbReference type="InterPro" id="IPR043143">
    <property type="entry name" value="Mal/L-sulf/L-lact_DH-like_NADP"/>
</dbReference>
<dbReference type="SUPFAM" id="SSF89733">
    <property type="entry name" value="L-sulfolactate dehydrogenase-like"/>
    <property type="match status" value="1"/>
</dbReference>
<organism evidence="4 5">
    <name type="scientific">Paenibacillus herberti</name>
    <dbReference type="NCBI Taxonomy" id="1619309"/>
    <lineage>
        <taxon>Bacteria</taxon>
        <taxon>Bacillati</taxon>
        <taxon>Bacillota</taxon>
        <taxon>Bacilli</taxon>
        <taxon>Bacillales</taxon>
        <taxon>Paenibacillaceae</taxon>
        <taxon>Paenibacillus</taxon>
    </lineage>
</organism>
<dbReference type="GO" id="GO:0016491">
    <property type="term" value="F:oxidoreductase activity"/>
    <property type="evidence" value="ECO:0007669"/>
    <property type="project" value="UniProtKB-KW"/>
</dbReference>
<keyword evidence="2" id="KW-0560">Oxidoreductase</keyword>
<feature type="region of interest" description="Disordered" evidence="3">
    <location>
        <begin position="281"/>
        <end position="302"/>
    </location>
</feature>
<dbReference type="PANTHER" id="PTHR11091:SF0">
    <property type="entry name" value="MALATE DEHYDROGENASE"/>
    <property type="match status" value="1"/>
</dbReference>
<protein>
    <submittedName>
        <fullName evidence="4">Lactate dehydrogenase</fullName>
    </submittedName>
</protein>
<dbReference type="InterPro" id="IPR003767">
    <property type="entry name" value="Malate/L-lactate_DH-like"/>
</dbReference>
<evidence type="ECO:0000313" key="4">
    <source>
        <dbReference type="EMBL" id="OXM17508.1"/>
    </source>
</evidence>